<feature type="binding site" evidence="3">
    <location>
        <position position="340"/>
    </location>
    <ligand>
        <name>CTP</name>
        <dbReference type="ChEBI" id="CHEBI:37563"/>
    </ligand>
</feature>
<evidence type="ECO:0000259" key="7">
    <source>
        <dbReference type="Pfam" id="PF04127"/>
    </source>
</evidence>
<dbReference type="GO" id="GO:0015937">
    <property type="term" value="P:coenzyme A biosynthetic process"/>
    <property type="evidence" value="ECO:0007669"/>
    <property type="project" value="UniProtKB-UniRule"/>
</dbReference>
<feature type="compositionally biased region" description="Basic and acidic residues" evidence="5">
    <location>
        <begin position="419"/>
        <end position="428"/>
    </location>
</feature>
<dbReference type="EC" id="4.1.1.36" evidence="3"/>
<proteinExistence type="inferred from homology"/>
<feature type="region of interest" description="Phosphopantothenate--cysteine ligase" evidence="3">
    <location>
        <begin position="190"/>
        <end position="435"/>
    </location>
</feature>
<protein>
    <recommendedName>
        <fullName evidence="3">Coenzyme A biosynthesis bifunctional protein CoaBC</fullName>
    </recommendedName>
    <alternativeName>
        <fullName evidence="3">DNA/pantothenate metabolism flavoprotein</fullName>
    </alternativeName>
    <alternativeName>
        <fullName evidence="3">Phosphopantothenoylcysteine synthetase/decarboxylase</fullName>
        <shortName evidence="3">PPCS-PPCDC</shortName>
    </alternativeName>
    <domain>
        <recommendedName>
            <fullName evidence="3">Phosphopantothenoylcysteine decarboxylase</fullName>
            <shortName evidence="3">PPC decarboxylase</shortName>
            <shortName evidence="3">PPC-DC</shortName>
            <ecNumber evidence="3">4.1.1.36</ecNumber>
        </recommendedName>
        <alternativeName>
            <fullName evidence="3">CoaC</fullName>
        </alternativeName>
    </domain>
    <domain>
        <recommendedName>
            <fullName evidence="3">Phosphopantothenate--cysteine ligase</fullName>
            <ecNumber evidence="3">6.3.2.5</ecNumber>
        </recommendedName>
        <alternativeName>
            <fullName evidence="3">CoaB</fullName>
        </alternativeName>
        <alternativeName>
            <fullName evidence="3">Phosphopantothenoylcysteine synthetase</fullName>
            <shortName evidence="3">PPC synthetase</shortName>
            <shortName evidence="3">PPC-S</shortName>
        </alternativeName>
    </domain>
</protein>
<dbReference type="GO" id="GO:0071513">
    <property type="term" value="C:phosphopantothenoylcysteine decarboxylase complex"/>
    <property type="evidence" value="ECO:0007669"/>
    <property type="project" value="TreeGrafter"/>
</dbReference>
<feature type="domain" description="DNA/pantothenate metabolism flavoprotein C-terminal" evidence="7">
    <location>
        <begin position="185"/>
        <end position="391"/>
    </location>
</feature>
<feature type="binding site" evidence="3">
    <location>
        <position position="278"/>
    </location>
    <ligand>
        <name>CTP</name>
        <dbReference type="ChEBI" id="CHEBI:37563"/>
    </ligand>
</feature>
<dbReference type="EC" id="6.3.2.5" evidence="3"/>
<dbReference type="GO" id="GO:0004632">
    <property type="term" value="F:phosphopantothenate--cysteine ligase activity"/>
    <property type="evidence" value="ECO:0007669"/>
    <property type="project" value="UniProtKB-UniRule"/>
</dbReference>
<organism evidence="8 9">
    <name type="scientific">Paenibacillus lutrae</name>
    <dbReference type="NCBI Taxonomy" id="2078573"/>
    <lineage>
        <taxon>Bacteria</taxon>
        <taxon>Bacillati</taxon>
        <taxon>Bacillota</taxon>
        <taxon>Bacilli</taxon>
        <taxon>Bacillales</taxon>
        <taxon>Paenibacillaceae</taxon>
        <taxon>Paenibacillus</taxon>
    </lineage>
</organism>
<dbReference type="GO" id="GO:0046872">
    <property type="term" value="F:metal ion binding"/>
    <property type="evidence" value="ECO:0007669"/>
    <property type="project" value="UniProtKB-KW"/>
</dbReference>
<dbReference type="PANTHER" id="PTHR14359:SF6">
    <property type="entry name" value="PHOSPHOPANTOTHENOYLCYSTEINE DECARBOXYLASE"/>
    <property type="match status" value="1"/>
</dbReference>
<feature type="binding site" evidence="3">
    <location>
        <position position="288"/>
    </location>
    <ligand>
        <name>CTP</name>
        <dbReference type="ChEBI" id="CHEBI:37563"/>
    </ligand>
</feature>
<sequence length="435" mass="46454">MLTGKTVVVGVCGGIAAYKAAALCSKLSQAGADVRVIMTRSAAQFITPLTFQSLTRKPVAIDTFDEKDAAVISHIDLADRADLVVVAPATANMIGKMAHGLADDMLSTTLLATTAPVMVAPAMNVHMYTHPAVIDNMNKLRERGVRFVEPGTGQLACGYVGQGRLAEPEEIFDRIAAFFKADAPLQGKRVIVTAGGTVERIDPVRYITNDSSGKMGYALAEAAQALGASVTLISGPTALPVPAGVERITVISAEDMLQEVMARYDTMDFVFKAAAVADYRPAQQRPQKMKKTGETLTIDLVKNPDILQTLGKIKKHQFLVGFAAETEKVDEYALDKLIRKNCDLLVANNVSLEGAGFGTDTNIVRVFDRDGLVEALPVMSKREVAEYIVRLAASRKQAAAIPASTENVEAAGVGQVPGAKEHQEEHQGDASCTQR</sequence>
<keyword evidence="2 3" id="KW-0456">Lyase</keyword>
<dbReference type="SUPFAM" id="SSF102645">
    <property type="entry name" value="CoaB-like"/>
    <property type="match status" value="1"/>
</dbReference>
<keyword evidence="3 4" id="KW-0288">FMN</keyword>
<evidence type="ECO:0000256" key="4">
    <source>
        <dbReference type="RuleBase" id="RU364078"/>
    </source>
</evidence>
<keyword evidence="9" id="KW-1185">Reference proteome</keyword>
<feature type="domain" description="Flavoprotein" evidence="6">
    <location>
        <begin position="5"/>
        <end position="177"/>
    </location>
</feature>
<keyword evidence="1 3" id="KW-0210">Decarboxylase</keyword>
<feature type="region of interest" description="Disordered" evidence="5">
    <location>
        <begin position="411"/>
        <end position="435"/>
    </location>
</feature>
<comment type="caution">
    <text evidence="8">The sequence shown here is derived from an EMBL/GenBank/DDBJ whole genome shotgun (WGS) entry which is preliminary data.</text>
</comment>
<name>A0A7X3FGC4_9BACL</name>
<gene>
    <name evidence="3 8" type="primary">coaBC</name>
    <name evidence="8" type="ORF">EDM21_06780</name>
</gene>
<comment type="pathway">
    <text evidence="3 4">Cofactor biosynthesis; coenzyme A biosynthesis; CoA from (R)-pantothenate: step 3/5.</text>
</comment>
<dbReference type="EMBL" id="RHLK01000003">
    <property type="protein sequence ID" value="MVO99233.1"/>
    <property type="molecule type" value="Genomic_DNA"/>
</dbReference>
<evidence type="ECO:0000313" key="9">
    <source>
        <dbReference type="Proteomes" id="UP000490800"/>
    </source>
</evidence>
<evidence type="ECO:0000259" key="6">
    <source>
        <dbReference type="Pfam" id="PF02441"/>
    </source>
</evidence>
<comment type="catalytic activity">
    <reaction evidence="3 4">
        <text>(R)-4'-phosphopantothenate + L-cysteine + CTP = N-[(R)-4-phosphopantothenoyl]-L-cysteine + CMP + diphosphate + H(+)</text>
        <dbReference type="Rhea" id="RHEA:19397"/>
        <dbReference type="ChEBI" id="CHEBI:10986"/>
        <dbReference type="ChEBI" id="CHEBI:15378"/>
        <dbReference type="ChEBI" id="CHEBI:33019"/>
        <dbReference type="ChEBI" id="CHEBI:35235"/>
        <dbReference type="ChEBI" id="CHEBI:37563"/>
        <dbReference type="ChEBI" id="CHEBI:59458"/>
        <dbReference type="ChEBI" id="CHEBI:60377"/>
        <dbReference type="EC" id="6.3.2.5"/>
    </reaction>
</comment>
<dbReference type="NCBIfam" id="TIGR00521">
    <property type="entry name" value="coaBC_dfp"/>
    <property type="match status" value="1"/>
</dbReference>
<dbReference type="RefSeq" id="WP_157334115.1">
    <property type="nucleotide sequence ID" value="NZ_RHLK01000003.1"/>
</dbReference>
<comment type="similarity">
    <text evidence="3 4">In the N-terminal section; belongs to the HFCD (homo-oligomeric flavin containing Cys decarboxylase) superfamily.</text>
</comment>
<evidence type="ECO:0000313" key="8">
    <source>
        <dbReference type="EMBL" id="MVO99233.1"/>
    </source>
</evidence>
<evidence type="ECO:0000256" key="1">
    <source>
        <dbReference type="ARBA" id="ARBA00022793"/>
    </source>
</evidence>
<comment type="cofactor">
    <cofactor evidence="3">
        <name>Mg(2+)</name>
        <dbReference type="ChEBI" id="CHEBI:18420"/>
    </cofactor>
</comment>
<dbReference type="SUPFAM" id="SSF52507">
    <property type="entry name" value="Homo-oligomeric flavin-containing Cys decarboxylases, HFCD"/>
    <property type="match status" value="1"/>
</dbReference>
<dbReference type="InterPro" id="IPR003382">
    <property type="entry name" value="Flavoprotein"/>
</dbReference>
<dbReference type="Proteomes" id="UP000490800">
    <property type="component" value="Unassembled WGS sequence"/>
</dbReference>
<feature type="region of interest" description="Phosphopantothenoylcysteine decarboxylase" evidence="3">
    <location>
        <begin position="1"/>
        <end position="189"/>
    </location>
</feature>
<keyword evidence="3" id="KW-0479">Metal-binding</keyword>
<reference evidence="8 9" key="1">
    <citation type="journal article" date="2019" name="Microorganisms">
        <title>Paenibacillus lutrae sp. nov., A Chitinolytic Species Isolated from A River Otter in Castril Natural Park, Granada, Spain.</title>
        <authorList>
            <person name="Rodriguez M."/>
            <person name="Reina J.C."/>
            <person name="Bejar V."/>
            <person name="Llamas I."/>
        </authorList>
    </citation>
    <scope>NUCLEOTIDE SEQUENCE [LARGE SCALE GENOMIC DNA]</scope>
    <source>
        <strain evidence="8 9">N10</strain>
    </source>
</reference>
<evidence type="ECO:0000256" key="2">
    <source>
        <dbReference type="ARBA" id="ARBA00023239"/>
    </source>
</evidence>
<dbReference type="HAMAP" id="MF_02225">
    <property type="entry name" value="CoaBC"/>
    <property type="match status" value="1"/>
</dbReference>
<comment type="function">
    <text evidence="3">Catalyzes two sequential steps in the biosynthesis of coenzyme A. In the first step cysteine is conjugated to 4'-phosphopantothenate to form 4-phosphopantothenoylcysteine. In the second step the latter compound is decarboxylated to form 4'-phosphopantotheine.</text>
</comment>
<dbReference type="AlphaFoldDB" id="A0A7X3FGC4"/>
<dbReference type="InterPro" id="IPR005252">
    <property type="entry name" value="CoaBC"/>
</dbReference>
<dbReference type="UniPathway" id="UPA00241">
    <property type="reaction ID" value="UER00353"/>
</dbReference>
<evidence type="ECO:0000256" key="5">
    <source>
        <dbReference type="SAM" id="MobiDB-lite"/>
    </source>
</evidence>
<dbReference type="PANTHER" id="PTHR14359">
    <property type="entry name" value="HOMO-OLIGOMERIC FLAVIN CONTAINING CYS DECARBOXYLASE FAMILY"/>
    <property type="match status" value="1"/>
</dbReference>
<comment type="catalytic activity">
    <reaction evidence="3 4">
        <text>N-[(R)-4-phosphopantothenoyl]-L-cysteine + H(+) = (R)-4'-phosphopantetheine + CO2</text>
        <dbReference type="Rhea" id="RHEA:16793"/>
        <dbReference type="ChEBI" id="CHEBI:15378"/>
        <dbReference type="ChEBI" id="CHEBI:16526"/>
        <dbReference type="ChEBI" id="CHEBI:59458"/>
        <dbReference type="ChEBI" id="CHEBI:61723"/>
        <dbReference type="EC" id="4.1.1.36"/>
    </reaction>
</comment>
<feature type="binding site" evidence="3">
    <location>
        <begin position="304"/>
        <end position="307"/>
    </location>
    <ligand>
        <name>CTP</name>
        <dbReference type="ChEBI" id="CHEBI:37563"/>
    </ligand>
</feature>
<dbReference type="Gene3D" id="3.40.50.10300">
    <property type="entry name" value="CoaB-like"/>
    <property type="match status" value="1"/>
</dbReference>
<feature type="binding site" evidence="3">
    <location>
        <position position="322"/>
    </location>
    <ligand>
        <name>CTP</name>
        <dbReference type="ChEBI" id="CHEBI:37563"/>
    </ligand>
</feature>
<evidence type="ECO:0000256" key="3">
    <source>
        <dbReference type="HAMAP-Rule" id="MF_02225"/>
    </source>
</evidence>
<keyword evidence="3 4" id="KW-0436">Ligase</keyword>
<dbReference type="GO" id="GO:0015941">
    <property type="term" value="P:pantothenate catabolic process"/>
    <property type="evidence" value="ECO:0007669"/>
    <property type="project" value="InterPro"/>
</dbReference>
<dbReference type="Pfam" id="PF04127">
    <property type="entry name" value="DFP"/>
    <property type="match status" value="1"/>
</dbReference>
<dbReference type="InterPro" id="IPR036551">
    <property type="entry name" value="Flavin_trans-like"/>
</dbReference>
<comment type="pathway">
    <text evidence="3 4">Cofactor biosynthesis; coenzyme A biosynthesis; CoA from (R)-pantothenate: step 2/5.</text>
</comment>
<feature type="binding site" evidence="3">
    <location>
        <position position="336"/>
    </location>
    <ligand>
        <name>CTP</name>
        <dbReference type="ChEBI" id="CHEBI:37563"/>
    </ligand>
</feature>
<comment type="cofactor">
    <cofactor evidence="3">
        <name>FMN</name>
        <dbReference type="ChEBI" id="CHEBI:58210"/>
    </cofactor>
    <text evidence="3">Binds 1 FMN per subunit.</text>
</comment>
<dbReference type="InterPro" id="IPR007085">
    <property type="entry name" value="DNA/pantothenate-metab_flavo_C"/>
</dbReference>
<accession>A0A7X3FGC4</accession>
<dbReference type="GO" id="GO:0004633">
    <property type="term" value="F:phosphopantothenoylcysteine decarboxylase activity"/>
    <property type="evidence" value="ECO:0007669"/>
    <property type="project" value="UniProtKB-UniRule"/>
</dbReference>
<comment type="function">
    <text evidence="4">Catalyzes two steps in the biosynthesis of coenzyme A. In the first step cysteine is conjugated to 4'-phosphopantothenate to form 4-phosphopantothenoylcysteine, in the latter compound is decarboxylated to form 4'-phosphopantotheine.</text>
</comment>
<comment type="similarity">
    <text evidence="3 4">In the C-terminal section; belongs to the PPC synthetase family.</text>
</comment>
<keyword evidence="3 4" id="KW-0285">Flavoprotein</keyword>
<dbReference type="InterPro" id="IPR035929">
    <property type="entry name" value="CoaB-like_sf"/>
</dbReference>
<comment type="caution">
    <text evidence="3">Lacks conserved residue(s) required for the propagation of feature annotation.</text>
</comment>
<keyword evidence="3" id="KW-0511">Multifunctional enzyme</keyword>
<dbReference type="Pfam" id="PF02441">
    <property type="entry name" value="Flavoprotein"/>
    <property type="match status" value="1"/>
</dbReference>
<keyword evidence="3" id="KW-0460">Magnesium</keyword>
<dbReference type="OrthoDB" id="9802554at2"/>
<dbReference type="GO" id="GO:0010181">
    <property type="term" value="F:FMN binding"/>
    <property type="evidence" value="ECO:0007669"/>
    <property type="project" value="UniProtKB-UniRule"/>
</dbReference>
<feature type="active site" description="Proton donor" evidence="3">
    <location>
        <position position="157"/>
    </location>
</feature>
<dbReference type="Gene3D" id="3.40.50.1950">
    <property type="entry name" value="Flavin prenyltransferase-like"/>
    <property type="match status" value="1"/>
</dbReference>